<evidence type="ECO:0000256" key="1">
    <source>
        <dbReference type="ARBA" id="ARBA00022598"/>
    </source>
</evidence>
<reference evidence="6" key="1">
    <citation type="journal article" date="2015" name="Proc. Natl. Acad. Sci. U.S.A.">
        <title>Networks of energetic and metabolic interactions define dynamics in microbial communities.</title>
        <authorList>
            <person name="Embree M."/>
            <person name="Liu J.K."/>
            <person name="Al-Bassam M.M."/>
            <person name="Zengler K."/>
        </authorList>
    </citation>
    <scope>NUCLEOTIDE SEQUENCE</scope>
</reference>
<evidence type="ECO:0000259" key="5">
    <source>
        <dbReference type="Pfam" id="PF00501"/>
    </source>
</evidence>
<evidence type="ECO:0000256" key="2">
    <source>
        <dbReference type="ARBA" id="ARBA00022832"/>
    </source>
</evidence>
<accession>A0A0W8G625</accession>
<dbReference type="PROSITE" id="PS00455">
    <property type="entry name" value="AMP_BINDING"/>
    <property type="match status" value="1"/>
</dbReference>
<dbReference type="EC" id="6.2.1.3" evidence="6"/>
<dbReference type="InterPro" id="IPR000873">
    <property type="entry name" value="AMP-dep_synth/lig_dom"/>
</dbReference>
<keyword evidence="3" id="KW-0443">Lipid metabolism</keyword>
<protein>
    <submittedName>
        <fullName evidence="6">Long-chain-fatty-acid--coa ligase</fullName>
        <ecNumber evidence="6">6.2.1.3</ecNumber>
    </submittedName>
</protein>
<dbReference type="PANTHER" id="PTHR43272:SF32">
    <property type="entry name" value="AMP-DEPENDENT SYNTHETASE_LIGASE DOMAIN-CONTAINING PROTEIN"/>
    <property type="match status" value="1"/>
</dbReference>
<dbReference type="Gene3D" id="3.40.50.12780">
    <property type="entry name" value="N-terminal domain of ligase-like"/>
    <property type="match status" value="1"/>
</dbReference>
<keyword evidence="1 6" id="KW-0436">Ligase</keyword>
<comment type="caution">
    <text evidence="6">The sequence shown here is derived from an EMBL/GenBank/DDBJ whole genome shotgun (WGS) entry which is preliminary data.</text>
</comment>
<dbReference type="GO" id="GO:0004467">
    <property type="term" value="F:long-chain fatty acid-CoA ligase activity"/>
    <property type="evidence" value="ECO:0007669"/>
    <property type="project" value="UniProtKB-EC"/>
</dbReference>
<dbReference type="PANTHER" id="PTHR43272">
    <property type="entry name" value="LONG-CHAIN-FATTY-ACID--COA LIGASE"/>
    <property type="match status" value="1"/>
</dbReference>
<dbReference type="EMBL" id="LNQE01000205">
    <property type="protein sequence ID" value="KUG28573.1"/>
    <property type="molecule type" value="Genomic_DNA"/>
</dbReference>
<dbReference type="Gene3D" id="3.30.300.30">
    <property type="match status" value="1"/>
</dbReference>
<evidence type="ECO:0000256" key="4">
    <source>
        <dbReference type="ARBA" id="ARBA00024484"/>
    </source>
</evidence>
<dbReference type="SUPFAM" id="SSF56801">
    <property type="entry name" value="Acetyl-CoA synthetase-like"/>
    <property type="match status" value="1"/>
</dbReference>
<sequence>MDGVMGEAPKPYLDTLPGLLCKKARAHGKKTALREKQWGVWQRFSWNDYLAAAAEFAGGLKKLGFGRGDIVILIGDNRPEWLFAELAIQALGGMALGLYQDAPADEIAYILELAEARLVVAEDQEQVDKMLSLRQGLPQLEHIVYHDPKGLAGVDEPGLVSFDAVREAGRDLAGQFPDWVAALSPDDPALIATTSGTTGRPKLAMLSHKNLLAMAHNLGLVDARRPSDEFVSFLPLAWMGEQMMAVASALLFGFTVNFPEEPDTVQDNIREIGPNVIFSPPRVWENLAARVRVKIMETTPVKRFLYNLFLPVGIRLADVRFAGKSPGLGLRLAYGVAWFCLFRALKDRLGFSNVRSASTGGAALGPDAFRFFHAIGVNLKQIYGQTEISGISCIHRDGAVDFTSVGQAIPGTELTIAEDGEILSKSPSVFLGYYKNPEATAETLTADGRLRSGDAGYFDNQGRLVVIDRVKDVMTLNDGFRFSPQFMENKLKFSPYIREAVVFGNGRDHLAAIVCIDAEIAGRWAESKALTYTTYQDLSAKPEVYALVKDEIAAINATLSPQMRIRRFVLLFKELDADDGELTRTRKVRRKVVSERYGALVEALYSPACSMNLRAEITYQDASVREMCGDLALMDVEDRTAA</sequence>
<dbReference type="Pfam" id="PF23562">
    <property type="entry name" value="AMP-binding_C_3"/>
    <property type="match status" value="1"/>
</dbReference>
<dbReference type="InterPro" id="IPR045851">
    <property type="entry name" value="AMP-bd_C_sf"/>
</dbReference>
<dbReference type="GO" id="GO:0005783">
    <property type="term" value="C:endoplasmic reticulum"/>
    <property type="evidence" value="ECO:0007669"/>
    <property type="project" value="TreeGrafter"/>
</dbReference>
<gene>
    <name evidence="6" type="ORF">ASZ90_001555</name>
</gene>
<dbReference type="GO" id="GO:0016020">
    <property type="term" value="C:membrane"/>
    <property type="evidence" value="ECO:0007669"/>
    <property type="project" value="TreeGrafter"/>
</dbReference>
<keyword evidence="2" id="KW-0276">Fatty acid metabolism</keyword>
<dbReference type="AlphaFoldDB" id="A0A0W8G625"/>
<evidence type="ECO:0000256" key="3">
    <source>
        <dbReference type="ARBA" id="ARBA00023098"/>
    </source>
</evidence>
<feature type="domain" description="AMP-dependent synthetase/ligase" evidence="5">
    <location>
        <begin position="22"/>
        <end position="434"/>
    </location>
</feature>
<evidence type="ECO:0000313" key="6">
    <source>
        <dbReference type="EMBL" id="KUG28573.1"/>
    </source>
</evidence>
<comment type="catalytic activity">
    <reaction evidence="4">
        <text>a long-chain fatty acid + ATP + CoA = a long-chain fatty acyl-CoA + AMP + diphosphate</text>
        <dbReference type="Rhea" id="RHEA:15421"/>
        <dbReference type="ChEBI" id="CHEBI:30616"/>
        <dbReference type="ChEBI" id="CHEBI:33019"/>
        <dbReference type="ChEBI" id="CHEBI:57287"/>
        <dbReference type="ChEBI" id="CHEBI:57560"/>
        <dbReference type="ChEBI" id="CHEBI:83139"/>
        <dbReference type="ChEBI" id="CHEBI:456215"/>
        <dbReference type="EC" id="6.2.1.3"/>
    </reaction>
    <physiologicalReaction direction="left-to-right" evidence="4">
        <dbReference type="Rhea" id="RHEA:15422"/>
    </physiologicalReaction>
</comment>
<dbReference type="InterPro" id="IPR042099">
    <property type="entry name" value="ANL_N_sf"/>
</dbReference>
<dbReference type="Pfam" id="PF00501">
    <property type="entry name" value="AMP-binding"/>
    <property type="match status" value="1"/>
</dbReference>
<organism evidence="6">
    <name type="scientific">hydrocarbon metagenome</name>
    <dbReference type="NCBI Taxonomy" id="938273"/>
    <lineage>
        <taxon>unclassified sequences</taxon>
        <taxon>metagenomes</taxon>
        <taxon>ecological metagenomes</taxon>
    </lineage>
</organism>
<proteinExistence type="predicted"/>
<dbReference type="InterPro" id="IPR020845">
    <property type="entry name" value="AMP-binding_CS"/>
</dbReference>
<name>A0A0W8G625_9ZZZZ</name>